<evidence type="ECO:0000313" key="2">
    <source>
        <dbReference type="EMBL" id="ROZ63758.1"/>
    </source>
</evidence>
<evidence type="ECO:0008006" key="4">
    <source>
        <dbReference type="Google" id="ProtNLM"/>
    </source>
</evidence>
<comment type="caution">
    <text evidence="2">The sequence shown here is derived from an EMBL/GenBank/DDBJ whole genome shotgun (WGS) entry which is preliminary data.</text>
</comment>
<keyword evidence="3" id="KW-1185">Reference proteome</keyword>
<keyword evidence="1" id="KW-0732">Signal</keyword>
<feature type="chain" id="PRO_5017942815" description="Secreted protein" evidence="1">
    <location>
        <begin position="30"/>
        <end position="68"/>
    </location>
</feature>
<organism evidence="2 3">
    <name type="scientific">Kocuria soli</name>
    <dbReference type="NCBI Taxonomy" id="2485125"/>
    <lineage>
        <taxon>Bacteria</taxon>
        <taxon>Bacillati</taxon>
        <taxon>Actinomycetota</taxon>
        <taxon>Actinomycetes</taxon>
        <taxon>Micrococcales</taxon>
        <taxon>Micrococcaceae</taxon>
        <taxon>Kocuria</taxon>
    </lineage>
</organism>
<proteinExistence type="predicted"/>
<name>A0A3N3ZU36_9MICC</name>
<evidence type="ECO:0000256" key="1">
    <source>
        <dbReference type="SAM" id="SignalP"/>
    </source>
</evidence>
<dbReference type="RefSeq" id="WP_123824753.1">
    <property type="nucleotide sequence ID" value="NZ_RKMF01000005.1"/>
</dbReference>
<dbReference type="Proteomes" id="UP000270616">
    <property type="component" value="Unassembled WGS sequence"/>
</dbReference>
<evidence type="ECO:0000313" key="3">
    <source>
        <dbReference type="Proteomes" id="UP000270616"/>
    </source>
</evidence>
<reference evidence="2 3" key="1">
    <citation type="submission" date="2018-10" db="EMBL/GenBank/DDBJ databases">
        <title>Kocuria sp. M5W7-7, whole genome shotgun sequence.</title>
        <authorList>
            <person name="Tuo L."/>
        </authorList>
    </citation>
    <scope>NUCLEOTIDE SEQUENCE [LARGE SCALE GENOMIC DNA]</scope>
    <source>
        <strain evidence="2 3">M5W7-7</strain>
    </source>
</reference>
<gene>
    <name evidence="2" type="ORF">EDL96_05235</name>
</gene>
<accession>A0A3N3ZU36</accession>
<sequence>MSILNRSRKAAAAAAVAGSLFISGGLATAAIAPSIGATPSPTTSSSVVEAEPGVFVSLLCQAFGRCSR</sequence>
<protein>
    <recommendedName>
        <fullName evidence="4">Secreted protein</fullName>
    </recommendedName>
</protein>
<dbReference type="AlphaFoldDB" id="A0A3N3ZU36"/>
<feature type="signal peptide" evidence="1">
    <location>
        <begin position="1"/>
        <end position="29"/>
    </location>
</feature>
<dbReference type="EMBL" id="RKMF01000005">
    <property type="protein sequence ID" value="ROZ63758.1"/>
    <property type="molecule type" value="Genomic_DNA"/>
</dbReference>